<accession>A0ABV4TBK2</accession>
<organism evidence="1 2">
    <name type="scientific">Flavobacterium zubiriense</name>
    <dbReference type="NCBI Taxonomy" id="3138075"/>
    <lineage>
        <taxon>Bacteria</taxon>
        <taxon>Pseudomonadati</taxon>
        <taxon>Bacteroidota</taxon>
        <taxon>Flavobacteriia</taxon>
        <taxon>Flavobacteriales</taxon>
        <taxon>Flavobacteriaceae</taxon>
        <taxon>Flavobacterium</taxon>
    </lineage>
</organism>
<sequence length="172" mass="19798">MFLNYLKGFSVKKIVKNSLLNVKSSSFSGSVKTIGLVVDESHFANTQLLIEEFVANGIAKENIELLVYKSKSNVNFTTTVTKLEFNHLNWNAQIKNEAVNDFIVKDFDLLVSYYDFQKAILLVVTHESKAKFKVGFSTIDKRLNNLMIITNLENYKVFVQELFRYLKILNKI</sequence>
<reference evidence="1 2" key="1">
    <citation type="submission" date="2024-04" db="EMBL/GenBank/DDBJ databases">
        <title>New Clade of Flavobacterium.</title>
        <authorList>
            <person name="Matos L."/>
            <person name="Proenca D.N."/>
            <person name="Fransisco R.M."/>
            <person name="Chung A.P."/>
            <person name="Maccario L."/>
            <person name="Sorensen S.J."/>
            <person name="Morais P.V."/>
        </authorList>
    </citation>
    <scope>NUCLEOTIDE SEQUENCE [LARGE SCALE GENOMIC DNA]</scope>
    <source>
        <strain evidence="1 2">FZUC8N2.13</strain>
    </source>
</reference>
<protein>
    <submittedName>
        <fullName evidence="1">Uncharacterized protein</fullName>
    </submittedName>
</protein>
<proteinExistence type="predicted"/>
<dbReference type="InterPro" id="IPR054207">
    <property type="entry name" value="DUF6913"/>
</dbReference>
<dbReference type="Pfam" id="PF21857">
    <property type="entry name" value="DUF6913"/>
    <property type="match status" value="1"/>
</dbReference>
<dbReference type="EMBL" id="JBCFQL010000008">
    <property type="protein sequence ID" value="MFA9191454.1"/>
    <property type="molecule type" value="Genomic_DNA"/>
</dbReference>
<evidence type="ECO:0000313" key="1">
    <source>
        <dbReference type="EMBL" id="MFA9191454.1"/>
    </source>
</evidence>
<keyword evidence="2" id="KW-1185">Reference proteome</keyword>
<comment type="caution">
    <text evidence="1">The sequence shown here is derived from an EMBL/GenBank/DDBJ whole genome shotgun (WGS) entry which is preliminary data.</text>
</comment>
<evidence type="ECO:0000313" key="2">
    <source>
        <dbReference type="Proteomes" id="UP001574169"/>
    </source>
</evidence>
<dbReference type="RefSeq" id="WP_373406440.1">
    <property type="nucleotide sequence ID" value="NZ_JBCFQL010000008.1"/>
</dbReference>
<name>A0ABV4TBK2_9FLAO</name>
<gene>
    <name evidence="1" type="ORF">AAGV28_08745</name>
</gene>
<dbReference type="Proteomes" id="UP001574169">
    <property type="component" value="Unassembled WGS sequence"/>
</dbReference>